<gene>
    <name evidence="7" type="ORF">AVDCRST_MAG36-2628</name>
</gene>
<sequence length="718" mass="78243">MPPQPDLERREIAAEQAVVDRVYAQLERATRSAQALAREGHGRARLGHEGGLVERDAMVFQAAKRIATLDAAHEGLVFGRLDLKDPTEEPRYIGRIGLRDDDHESMLVDWRAPAAAVFYQATPAEPQGVVRRRVLRTAGRIVRGVEDDLLDPGAGEDLPVVGEGALLAQLSRARDRSMHSIVATIQAEQDRAIRAPSRGVVEIAGGPGTGKTVVALHRAAYLLYTDRSRYERGGVLVVGPSGVFMRYIERVLPSLGETAVALRSLGEVVDGVRATRHDPPAVADVKGSAAMTELLRRTARQAAPGAPREFRYFYRDDTLHLSGRELGRVRRSLLAQGPRNRQVPRAASALVEALWRQVNGERALERGREEFTDTLLADDRFLLFVRDWWPALTAPEVLGWLRDPELVARVADGVLGAAEQLTLTHGWGEDLSVQDVPLVDELRYLLGDLPDGTGSFETEPDPLAHLVDANMPELTTVTDREFTGPRTTRRTEDDTYAHVLVDEAQDLTPMQWRMVGRRGPTATWTVVGDAAQSSWPFPDEADAARRSALGDKPRHRFRLATNYRNSAEIYRFAAAYAERSGLAVDLPDAVRSTGVDPVQLQVEDLAGCVTEQAAGLVAQVPGTVGVVVPVARLAEVTGWLRTLATTDPEVAGALAGGDPRSSSSRLVVLTGVETKGLEFDAILVVAPEEIEAESVTGRSTAYVVLTRATQRLVTVSAR</sequence>
<reference evidence="7" key="1">
    <citation type="submission" date="2020-02" db="EMBL/GenBank/DDBJ databases">
        <authorList>
            <person name="Meier V. D."/>
        </authorList>
    </citation>
    <scope>NUCLEOTIDE SEQUENCE</scope>
    <source>
        <strain evidence="7">AVDCRST_MAG36</strain>
    </source>
</reference>
<dbReference type="GO" id="GO:0016787">
    <property type="term" value="F:hydrolase activity"/>
    <property type="evidence" value="ECO:0007669"/>
    <property type="project" value="UniProtKB-UniRule"/>
</dbReference>
<keyword evidence="1 5" id="KW-0547">Nucleotide-binding</keyword>
<organism evidence="7">
    <name type="scientific">uncultured Nocardioidaceae bacterium</name>
    <dbReference type="NCBI Taxonomy" id="253824"/>
    <lineage>
        <taxon>Bacteria</taxon>
        <taxon>Bacillati</taxon>
        <taxon>Actinomycetota</taxon>
        <taxon>Actinomycetes</taxon>
        <taxon>Propionibacteriales</taxon>
        <taxon>Nocardioidaceae</taxon>
        <taxon>environmental samples</taxon>
    </lineage>
</organism>
<dbReference type="InterPro" id="IPR027417">
    <property type="entry name" value="P-loop_NTPase"/>
</dbReference>
<dbReference type="Gene3D" id="3.40.50.300">
    <property type="entry name" value="P-loop containing nucleotide triphosphate hydrolases"/>
    <property type="match status" value="3"/>
</dbReference>
<evidence type="ECO:0000259" key="6">
    <source>
        <dbReference type="PROSITE" id="PS51198"/>
    </source>
</evidence>
<dbReference type="InterPro" id="IPR014016">
    <property type="entry name" value="UvrD-like_ATP-bd"/>
</dbReference>
<keyword evidence="3 5" id="KW-0347">Helicase</keyword>
<name>A0A6J4MPB5_9ACTN</name>
<dbReference type="GO" id="GO:0003677">
    <property type="term" value="F:DNA binding"/>
    <property type="evidence" value="ECO:0007669"/>
    <property type="project" value="InterPro"/>
</dbReference>
<dbReference type="EMBL" id="CADCUH010000169">
    <property type="protein sequence ID" value="CAA9360726.1"/>
    <property type="molecule type" value="Genomic_DNA"/>
</dbReference>
<dbReference type="InterPro" id="IPR000212">
    <property type="entry name" value="DNA_helicase_UvrD/REP"/>
</dbReference>
<evidence type="ECO:0000256" key="2">
    <source>
        <dbReference type="ARBA" id="ARBA00022801"/>
    </source>
</evidence>
<protein>
    <submittedName>
        <fullName evidence="7">Putative helicase protein</fullName>
    </submittedName>
</protein>
<feature type="domain" description="UvrD-like helicase ATP-binding" evidence="6">
    <location>
        <begin position="184"/>
        <end position="566"/>
    </location>
</feature>
<feature type="binding site" evidence="5">
    <location>
        <begin position="205"/>
        <end position="212"/>
    </location>
    <ligand>
        <name>ATP</name>
        <dbReference type="ChEBI" id="CHEBI:30616"/>
    </ligand>
</feature>
<dbReference type="PANTHER" id="PTHR11070:SF45">
    <property type="entry name" value="DNA 3'-5' HELICASE"/>
    <property type="match status" value="1"/>
</dbReference>
<dbReference type="SUPFAM" id="SSF52540">
    <property type="entry name" value="P-loop containing nucleoside triphosphate hydrolases"/>
    <property type="match status" value="1"/>
</dbReference>
<evidence type="ECO:0000256" key="4">
    <source>
        <dbReference type="ARBA" id="ARBA00022840"/>
    </source>
</evidence>
<dbReference type="GO" id="GO:0000725">
    <property type="term" value="P:recombinational repair"/>
    <property type="evidence" value="ECO:0007669"/>
    <property type="project" value="TreeGrafter"/>
</dbReference>
<evidence type="ECO:0000313" key="7">
    <source>
        <dbReference type="EMBL" id="CAA9360726.1"/>
    </source>
</evidence>
<dbReference type="GO" id="GO:0005524">
    <property type="term" value="F:ATP binding"/>
    <property type="evidence" value="ECO:0007669"/>
    <property type="project" value="UniProtKB-UniRule"/>
</dbReference>
<evidence type="ECO:0000256" key="1">
    <source>
        <dbReference type="ARBA" id="ARBA00022741"/>
    </source>
</evidence>
<dbReference type="PROSITE" id="PS51198">
    <property type="entry name" value="UVRD_HELICASE_ATP_BIND"/>
    <property type="match status" value="1"/>
</dbReference>
<keyword evidence="4 5" id="KW-0067">ATP-binding</keyword>
<dbReference type="AlphaFoldDB" id="A0A6J4MPB5"/>
<dbReference type="GO" id="GO:0043138">
    <property type="term" value="F:3'-5' DNA helicase activity"/>
    <property type="evidence" value="ECO:0007669"/>
    <property type="project" value="TreeGrafter"/>
</dbReference>
<keyword evidence="2 5" id="KW-0378">Hydrolase</keyword>
<accession>A0A6J4MPB5</accession>
<dbReference type="Pfam" id="PF13245">
    <property type="entry name" value="AAA_19"/>
    <property type="match status" value="1"/>
</dbReference>
<proteinExistence type="predicted"/>
<evidence type="ECO:0000256" key="5">
    <source>
        <dbReference type="PROSITE-ProRule" id="PRU00560"/>
    </source>
</evidence>
<dbReference type="GO" id="GO:0005829">
    <property type="term" value="C:cytosol"/>
    <property type="evidence" value="ECO:0007669"/>
    <property type="project" value="TreeGrafter"/>
</dbReference>
<evidence type="ECO:0000256" key="3">
    <source>
        <dbReference type="ARBA" id="ARBA00022806"/>
    </source>
</evidence>
<dbReference type="PANTHER" id="PTHR11070">
    <property type="entry name" value="UVRD / RECB / PCRA DNA HELICASE FAMILY MEMBER"/>
    <property type="match status" value="1"/>
</dbReference>